<reference evidence="2 3" key="1">
    <citation type="submission" date="2015-09" db="EMBL/GenBank/DDBJ databases">
        <title>Genome sequence of Acetobacterium wieringae DSM 1911.</title>
        <authorList>
            <person name="Poehlein A."/>
            <person name="Bengelsdorf F.R."/>
            <person name="Schiel-Bengelsdorf B."/>
            <person name="Duerre P."/>
            <person name="Daniel R."/>
        </authorList>
    </citation>
    <scope>NUCLEOTIDE SEQUENCE [LARGE SCALE GENOMIC DNA]</scope>
    <source>
        <strain evidence="2 3">DSM 1911</strain>
    </source>
</reference>
<dbReference type="NCBIfam" id="NF033546">
    <property type="entry name" value="transpos_IS21"/>
    <property type="match status" value="1"/>
</dbReference>
<feature type="domain" description="Transposase for insertion sequence element IS21-like C-terminal" evidence="1">
    <location>
        <begin position="317"/>
        <end position="384"/>
    </location>
</feature>
<evidence type="ECO:0000313" key="2">
    <source>
        <dbReference type="EMBL" id="OFV68870.1"/>
    </source>
</evidence>
<sequence length="491" mass="56986">MLNLMDKHAVIRLKKEGHSNRSLEKMLGINRKTIGKYWNDYLKDMSQLETGDCDLREIQEKIAAPPKYDVSKRQYRKYTEAMDEFLDDILASEKKKDAILGTHKQKRTNEQIYQLVLKEGFAISQSTISNHIRIKRDKHKECFIRQQYDFGDRLEYDFGEVKLVIDGTVQTLHLAVLSSPASDFRWAYLYKNQKKDVFMDSHVRFFKMTGGIYKEVVYDNMRNVVAKFIGRSEKVLNPDLLILSNYYDFRINVTNCFKGNEKGHVEGSVKIIRNQVFAEKYEFFSYEQACLYLENRLIKMNEKSGIKDEVKVLQPAPPPFELGKLSEPKVDTYSFVQVENRLYSVPDYLVGKKVTVKSYVDVVKIYANTHFVCEHKKKDGDNEISIDINHYLHSLSKKPGALRNSLALKSIPLLKSIFDNHFSTNPKRFIEILIKNHDKSMEELLSVFKDYDVFTDGVDPIDTNPSQKIIAIKTRELIAGYKNLCVGGQRS</sequence>
<dbReference type="AlphaFoldDB" id="A0A1F2PBS7"/>
<dbReference type="PANTHER" id="PTHR35004">
    <property type="entry name" value="TRANSPOSASE RV3428C-RELATED"/>
    <property type="match status" value="1"/>
</dbReference>
<dbReference type="InterPro" id="IPR054353">
    <property type="entry name" value="IstA-like_C"/>
</dbReference>
<evidence type="ECO:0000313" key="3">
    <source>
        <dbReference type="Proteomes" id="UP000176244"/>
    </source>
</evidence>
<comment type="caution">
    <text evidence="2">The sequence shown here is derived from an EMBL/GenBank/DDBJ whole genome shotgun (WGS) entry which is preliminary data.</text>
</comment>
<dbReference type="PANTHER" id="PTHR35004:SF7">
    <property type="entry name" value="INTEGRASE PROTEIN"/>
    <property type="match status" value="1"/>
</dbReference>
<dbReference type="EMBL" id="LKEU01000059">
    <property type="protein sequence ID" value="OFV68870.1"/>
    <property type="molecule type" value="Genomic_DNA"/>
</dbReference>
<organism evidence="2 3">
    <name type="scientific">Acetobacterium wieringae</name>
    <dbReference type="NCBI Taxonomy" id="52694"/>
    <lineage>
        <taxon>Bacteria</taxon>
        <taxon>Bacillati</taxon>
        <taxon>Bacillota</taxon>
        <taxon>Clostridia</taxon>
        <taxon>Eubacteriales</taxon>
        <taxon>Eubacteriaceae</taxon>
        <taxon>Acetobacterium</taxon>
    </lineage>
</organism>
<gene>
    <name evidence="2" type="ORF">ACWI_36610</name>
</gene>
<dbReference type="RefSeq" id="WP_070372888.1">
    <property type="nucleotide sequence ID" value="NZ_LKEU01000059.1"/>
</dbReference>
<proteinExistence type="predicted"/>
<dbReference type="OrthoDB" id="3193769at2"/>
<dbReference type="Pfam" id="PF22483">
    <property type="entry name" value="Mu-transpos_C_2"/>
    <property type="match status" value="1"/>
</dbReference>
<evidence type="ECO:0000259" key="1">
    <source>
        <dbReference type="Pfam" id="PF22483"/>
    </source>
</evidence>
<protein>
    <recommendedName>
        <fullName evidence="1">Transposase for insertion sequence element IS21-like C-terminal domain-containing protein</fullName>
    </recommendedName>
</protein>
<dbReference type="Proteomes" id="UP000176244">
    <property type="component" value="Unassembled WGS sequence"/>
</dbReference>
<accession>A0A1F2PBS7</accession>
<name>A0A1F2PBS7_9FIRM</name>
<dbReference type="STRING" id="52694.ACWI_36610"/>